<dbReference type="InterPro" id="IPR050553">
    <property type="entry name" value="Thioredoxin_ResA/DsbE_sf"/>
</dbReference>
<dbReference type="PANTHER" id="PTHR42852">
    <property type="entry name" value="THIOL:DISULFIDE INTERCHANGE PROTEIN DSBE"/>
    <property type="match status" value="1"/>
</dbReference>
<dbReference type="RefSeq" id="WP_233051458.1">
    <property type="nucleotide sequence ID" value="NZ_JAIMJA010000003.1"/>
</dbReference>
<protein>
    <submittedName>
        <fullName evidence="2">Protein disulfide oxidoreductase</fullName>
    </submittedName>
</protein>
<organism evidence="2 3">
    <name type="scientific">Motilimonas cestriensis</name>
    <dbReference type="NCBI Taxonomy" id="2742685"/>
    <lineage>
        <taxon>Bacteria</taxon>
        <taxon>Pseudomonadati</taxon>
        <taxon>Pseudomonadota</taxon>
        <taxon>Gammaproteobacteria</taxon>
        <taxon>Alteromonadales</taxon>
        <taxon>Alteromonadales genera incertae sedis</taxon>
        <taxon>Motilimonas</taxon>
    </lineage>
</organism>
<name>A0ABS8W4H4_9GAMM</name>
<gene>
    <name evidence="2" type="ORF">K6Y31_03450</name>
</gene>
<dbReference type="EMBL" id="JAIMJA010000003">
    <property type="protein sequence ID" value="MCE2593866.1"/>
    <property type="molecule type" value="Genomic_DNA"/>
</dbReference>
<sequence>MVKRLLSWAKQALLLLVVAIVLSGAIDWWRSKDIDRTNLPPLVGTSLKKVPIDLASLSQDQAVLVYFWGTWCHVCNYVSPAVNSMATHYPTVTVALGSGDDNRMNQYLYHHQYDFTVLNDPNNSLVQSWNISVTPTILVVKNNQVVYYTTGFTSLPGLWWRMLTA</sequence>
<comment type="caution">
    <text evidence="2">The sequence shown here is derived from an EMBL/GenBank/DDBJ whole genome shotgun (WGS) entry which is preliminary data.</text>
</comment>
<evidence type="ECO:0000313" key="3">
    <source>
        <dbReference type="Proteomes" id="UP001201273"/>
    </source>
</evidence>
<accession>A0ABS8W4H4</accession>
<dbReference type="Gene3D" id="3.40.30.10">
    <property type="entry name" value="Glutaredoxin"/>
    <property type="match status" value="1"/>
</dbReference>
<dbReference type="Pfam" id="PF13905">
    <property type="entry name" value="Thioredoxin_8"/>
    <property type="match status" value="1"/>
</dbReference>
<keyword evidence="3" id="KW-1185">Reference proteome</keyword>
<proteinExistence type="predicted"/>
<dbReference type="PROSITE" id="PS51352">
    <property type="entry name" value="THIOREDOXIN_2"/>
    <property type="match status" value="1"/>
</dbReference>
<dbReference type="PANTHER" id="PTHR42852:SF17">
    <property type="entry name" value="THIOREDOXIN-LIKE PROTEIN HI_1115"/>
    <property type="match status" value="1"/>
</dbReference>
<dbReference type="CDD" id="cd03011">
    <property type="entry name" value="TlpA_like_ScsD_MtbDsbE"/>
    <property type="match status" value="1"/>
</dbReference>
<dbReference type="InterPro" id="IPR012336">
    <property type="entry name" value="Thioredoxin-like_fold"/>
</dbReference>
<reference evidence="2 3" key="1">
    <citation type="journal article" date="2022" name="Environ. Microbiol. Rep.">
        <title>Eco-phylogenetic analyses reveal divergent evolution of vitamin B12 metabolism in the marine bacterial family 'Psychromonadaceae'.</title>
        <authorList>
            <person name="Jin X."/>
            <person name="Yang Y."/>
            <person name="Cao H."/>
            <person name="Gao B."/>
            <person name="Zhao Z."/>
        </authorList>
    </citation>
    <scope>NUCLEOTIDE SEQUENCE [LARGE SCALE GENOMIC DNA]</scope>
    <source>
        <strain evidence="2 3">MKS20</strain>
    </source>
</reference>
<dbReference type="Proteomes" id="UP001201273">
    <property type="component" value="Unassembled WGS sequence"/>
</dbReference>
<feature type="domain" description="Thioredoxin" evidence="1">
    <location>
        <begin position="28"/>
        <end position="165"/>
    </location>
</feature>
<evidence type="ECO:0000313" key="2">
    <source>
        <dbReference type="EMBL" id="MCE2593866.1"/>
    </source>
</evidence>
<dbReference type="InterPro" id="IPR036249">
    <property type="entry name" value="Thioredoxin-like_sf"/>
</dbReference>
<dbReference type="InterPro" id="IPR013766">
    <property type="entry name" value="Thioredoxin_domain"/>
</dbReference>
<evidence type="ECO:0000259" key="1">
    <source>
        <dbReference type="PROSITE" id="PS51352"/>
    </source>
</evidence>
<dbReference type="SUPFAM" id="SSF52833">
    <property type="entry name" value="Thioredoxin-like"/>
    <property type="match status" value="1"/>
</dbReference>